<sequence length="130" mass="14909">MLKSEKTSLLEKIFSEECVDAYIRYLGVFKVVEANYGLFDKLARPRDIEDFARTIYDSIRVQERVLKKLQDGLQRGDYEIIGDVKDVNKAFRIGKECVLRIIELAKDNPRFVGSTIASLALAYEGVKSKR</sequence>
<organism evidence="1">
    <name type="scientific">Ignisphaera aggregans</name>
    <dbReference type="NCBI Taxonomy" id="334771"/>
    <lineage>
        <taxon>Archaea</taxon>
        <taxon>Thermoproteota</taxon>
        <taxon>Thermoprotei</taxon>
        <taxon>Desulfurococcales</taxon>
        <taxon>Desulfurococcaceae</taxon>
        <taxon>Ignisphaera</taxon>
    </lineage>
</organism>
<comment type="caution">
    <text evidence="1">The sequence shown here is derived from an EMBL/GenBank/DDBJ whole genome shotgun (WGS) entry which is preliminary data.</text>
</comment>
<gene>
    <name evidence="1" type="ORF">ENM70_01365</name>
</gene>
<proteinExistence type="predicted"/>
<dbReference type="EMBL" id="DRYU01000033">
    <property type="protein sequence ID" value="HHP92264.1"/>
    <property type="molecule type" value="Genomic_DNA"/>
</dbReference>
<name>A0A7J3YUN0_9CREN</name>
<dbReference type="AlphaFoldDB" id="A0A7J3YUN0"/>
<protein>
    <submittedName>
        <fullName evidence="1">Uncharacterized protein</fullName>
    </submittedName>
</protein>
<reference evidence="1" key="1">
    <citation type="journal article" date="2020" name="mSystems">
        <title>Genome- and Community-Level Interaction Insights into Carbon Utilization and Element Cycling Functions of Hydrothermarchaeota in Hydrothermal Sediment.</title>
        <authorList>
            <person name="Zhou Z."/>
            <person name="Liu Y."/>
            <person name="Xu W."/>
            <person name="Pan J."/>
            <person name="Luo Z.H."/>
            <person name="Li M."/>
        </authorList>
    </citation>
    <scope>NUCLEOTIDE SEQUENCE [LARGE SCALE GENOMIC DNA]</scope>
    <source>
        <strain evidence="1">SpSt-1109</strain>
    </source>
</reference>
<evidence type="ECO:0000313" key="1">
    <source>
        <dbReference type="EMBL" id="HHP92264.1"/>
    </source>
</evidence>
<accession>A0A7J3YUN0</accession>